<dbReference type="InterPro" id="IPR013083">
    <property type="entry name" value="Znf_RING/FYVE/PHD"/>
</dbReference>
<comment type="subcellular location">
    <subcellularLocation>
        <location evidence="6">Nucleus</location>
    </subcellularLocation>
</comment>
<feature type="region of interest" description="Disordered" evidence="7">
    <location>
        <begin position="1"/>
        <end position="73"/>
    </location>
</feature>
<name>A0A9P8QJW8_9HYPO</name>
<keyword evidence="3 5" id="KW-0863">Zinc-finger</keyword>
<evidence type="ECO:0000256" key="4">
    <source>
        <dbReference type="ARBA" id="ARBA00022833"/>
    </source>
</evidence>
<dbReference type="GO" id="GO:0005684">
    <property type="term" value="C:U2-type spliceosomal complex"/>
    <property type="evidence" value="ECO:0007669"/>
    <property type="project" value="TreeGrafter"/>
</dbReference>
<dbReference type="InterPro" id="IPR036855">
    <property type="entry name" value="Znf_CCCH_sf"/>
</dbReference>
<keyword evidence="11" id="KW-1185">Reference proteome</keyword>
<keyword evidence="6" id="KW-0238">DNA-binding</keyword>
<dbReference type="Proteomes" id="UP000827724">
    <property type="component" value="Unassembled WGS sequence"/>
</dbReference>
<evidence type="ECO:0000256" key="3">
    <source>
        <dbReference type="ARBA" id="ARBA00022771"/>
    </source>
</evidence>
<evidence type="ECO:0000256" key="7">
    <source>
        <dbReference type="SAM" id="MobiDB-lite"/>
    </source>
</evidence>
<dbReference type="GO" id="GO:0003677">
    <property type="term" value="F:DNA binding"/>
    <property type="evidence" value="ECO:0007669"/>
    <property type="project" value="UniProtKB-UniRule"/>
</dbReference>
<dbReference type="GO" id="GO:0008270">
    <property type="term" value="F:zinc ion binding"/>
    <property type="evidence" value="ECO:0007669"/>
    <property type="project" value="UniProtKB-KW"/>
</dbReference>
<comment type="similarity">
    <text evidence="1 6">Belongs to the CWC24 family.</text>
</comment>
<evidence type="ECO:0000256" key="1">
    <source>
        <dbReference type="ARBA" id="ARBA00009161"/>
    </source>
</evidence>
<dbReference type="InterPro" id="IPR001841">
    <property type="entry name" value="Znf_RING"/>
</dbReference>
<keyword evidence="6" id="KW-0747">Spliceosome</keyword>
<dbReference type="OrthoDB" id="25761at2759"/>
<gene>
    <name evidence="10" type="ORF">Trco_007509</name>
</gene>
<sequence length="253" mass="27663">MEPSSHSADPSSEKPAIVFKRPSSRVKGNLSKRRRVADESDESSGDDGPEQNTSLARKSHNRGIVASSSAEKQSKELFATAAQADRHNLLADTDYATKQSALLENEGKKLGPKRSANVRYTTTTDFAADVCKDFKITGYCGFGDGCRFAHDRSNVKQGWQLDREWETITKGRKNMGGTVVAAADRSLVEEGNSDENEDSSSARIPPKCMLCDDEYKSPVLTKCGHIFCEQCALKSGVFNSASNLVKKSLKKED</sequence>
<dbReference type="InterPro" id="IPR000571">
    <property type="entry name" value="Znf_CCCH"/>
</dbReference>
<dbReference type="GO" id="GO:0034247">
    <property type="term" value="P:snoRNA splicing"/>
    <property type="evidence" value="ECO:0007669"/>
    <property type="project" value="TreeGrafter"/>
</dbReference>
<dbReference type="InterPro" id="IPR039971">
    <property type="entry name" value="CWC24-like"/>
</dbReference>
<dbReference type="PROSITE" id="PS50089">
    <property type="entry name" value="ZF_RING_2"/>
    <property type="match status" value="1"/>
</dbReference>
<proteinExistence type="inferred from homology"/>
<organism evidence="10 11">
    <name type="scientific">Trichoderma cornu-damae</name>
    <dbReference type="NCBI Taxonomy" id="654480"/>
    <lineage>
        <taxon>Eukaryota</taxon>
        <taxon>Fungi</taxon>
        <taxon>Dikarya</taxon>
        <taxon>Ascomycota</taxon>
        <taxon>Pezizomycotina</taxon>
        <taxon>Sordariomycetes</taxon>
        <taxon>Hypocreomycetidae</taxon>
        <taxon>Hypocreales</taxon>
        <taxon>Hypocreaceae</taxon>
        <taxon>Trichoderma</taxon>
    </lineage>
</organism>
<evidence type="ECO:0000256" key="2">
    <source>
        <dbReference type="ARBA" id="ARBA00022723"/>
    </source>
</evidence>
<evidence type="ECO:0000313" key="10">
    <source>
        <dbReference type="EMBL" id="KAH6604063.1"/>
    </source>
</evidence>
<dbReference type="PANTHER" id="PTHR12930">
    <property type="entry name" value="ZINC FINGER PROTEIN 183"/>
    <property type="match status" value="1"/>
</dbReference>
<evidence type="ECO:0000259" key="9">
    <source>
        <dbReference type="PROSITE" id="PS50103"/>
    </source>
</evidence>
<evidence type="ECO:0000259" key="8">
    <source>
        <dbReference type="PROSITE" id="PS50089"/>
    </source>
</evidence>
<dbReference type="GO" id="GO:0006397">
    <property type="term" value="P:mRNA processing"/>
    <property type="evidence" value="ECO:0007669"/>
    <property type="project" value="UniProtKB-KW"/>
</dbReference>
<dbReference type="Gene3D" id="3.30.40.10">
    <property type="entry name" value="Zinc/RING finger domain, C3HC4 (zinc finger)"/>
    <property type="match status" value="1"/>
</dbReference>
<dbReference type="Gene3D" id="4.10.1000.10">
    <property type="entry name" value="Zinc finger, CCCH-type"/>
    <property type="match status" value="1"/>
</dbReference>
<dbReference type="PROSITE" id="PS50103">
    <property type="entry name" value="ZF_C3H1"/>
    <property type="match status" value="1"/>
</dbReference>
<feature type="domain" description="RING-type" evidence="8">
    <location>
        <begin position="208"/>
        <end position="231"/>
    </location>
</feature>
<evidence type="ECO:0000256" key="6">
    <source>
        <dbReference type="RuleBase" id="RU367110"/>
    </source>
</evidence>
<protein>
    <recommendedName>
        <fullName evidence="6">Pre-mRNA-splicing factor CWC24</fullName>
    </recommendedName>
</protein>
<keyword evidence="4 5" id="KW-0862">Zinc</keyword>
<comment type="subunit">
    <text evidence="6">Associated with the spliceosome.</text>
</comment>
<keyword evidence="2 5" id="KW-0479">Metal-binding</keyword>
<feature type="compositionally biased region" description="Acidic residues" evidence="7">
    <location>
        <begin position="39"/>
        <end position="49"/>
    </location>
</feature>
<keyword evidence="6" id="KW-0508">mRNA splicing</keyword>
<reference evidence="10" key="1">
    <citation type="submission" date="2021-08" db="EMBL/GenBank/DDBJ databases">
        <title>Chromosome-Level Trichoderma cornu-damae using Hi-C Data.</title>
        <authorList>
            <person name="Kim C.S."/>
        </authorList>
    </citation>
    <scope>NUCLEOTIDE SEQUENCE</scope>
    <source>
        <strain evidence="10">KA19-0412C</strain>
    </source>
</reference>
<dbReference type="AlphaFoldDB" id="A0A9P8QJW8"/>
<dbReference type="InterPro" id="IPR027370">
    <property type="entry name" value="Znf-RING_euk"/>
</dbReference>
<dbReference type="SUPFAM" id="SSF90229">
    <property type="entry name" value="CCCH zinc finger"/>
    <property type="match status" value="1"/>
</dbReference>
<comment type="caution">
    <text evidence="10">The sequence shown here is derived from an EMBL/GenBank/DDBJ whole genome shotgun (WGS) entry which is preliminary data.</text>
</comment>
<comment type="function">
    <text evidence="6">Involved in pre-mRNA splicing.</text>
</comment>
<dbReference type="Pfam" id="PF00642">
    <property type="entry name" value="zf-CCCH"/>
    <property type="match status" value="1"/>
</dbReference>
<dbReference type="PANTHER" id="PTHR12930:SF0">
    <property type="entry name" value="RING FINGER PROTEIN 113B"/>
    <property type="match status" value="1"/>
</dbReference>
<feature type="zinc finger region" description="C3H1-type" evidence="5">
    <location>
        <begin position="125"/>
        <end position="153"/>
    </location>
</feature>
<dbReference type="SUPFAM" id="SSF57850">
    <property type="entry name" value="RING/U-box"/>
    <property type="match status" value="1"/>
</dbReference>
<dbReference type="SMART" id="SM00356">
    <property type="entry name" value="ZnF_C3H1"/>
    <property type="match status" value="1"/>
</dbReference>
<evidence type="ECO:0000256" key="5">
    <source>
        <dbReference type="PROSITE-ProRule" id="PRU00723"/>
    </source>
</evidence>
<evidence type="ECO:0000313" key="11">
    <source>
        <dbReference type="Proteomes" id="UP000827724"/>
    </source>
</evidence>
<keyword evidence="6" id="KW-0507">mRNA processing</keyword>
<feature type="domain" description="C3H1-type" evidence="9">
    <location>
        <begin position="125"/>
        <end position="153"/>
    </location>
</feature>
<feature type="compositionally biased region" description="Polar residues" evidence="7">
    <location>
        <begin position="1"/>
        <end position="10"/>
    </location>
</feature>
<dbReference type="EMBL" id="JAIWOZ010000006">
    <property type="protein sequence ID" value="KAH6604063.1"/>
    <property type="molecule type" value="Genomic_DNA"/>
</dbReference>
<accession>A0A9P8QJW8</accession>
<keyword evidence="6" id="KW-0539">Nucleus</keyword>
<dbReference type="Pfam" id="PF13445">
    <property type="entry name" value="zf-RING_UBOX"/>
    <property type="match status" value="1"/>
</dbReference>